<dbReference type="EMBL" id="LVVM01002729">
    <property type="protein sequence ID" value="OJA16019.1"/>
    <property type="molecule type" value="Genomic_DNA"/>
</dbReference>
<dbReference type="Proteomes" id="UP000183567">
    <property type="component" value="Unassembled WGS sequence"/>
</dbReference>
<gene>
    <name evidence="1" type="ORF">AZE42_10590</name>
</gene>
<dbReference type="AlphaFoldDB" id="A0A1J8Q7T4"/>
<protein>
    <submittedName>
        <fullName evidence="1">Uncharacterized protein</fullName>
    </submittedName>
</protein>
<evidence type="ECO:0000313" key="1">
    <source>
        <dbReference type="EMBL" id="OJA16019.1"/>
    </source>
</evidence>
<keyword evidence="2" id="KW-1185">Reference proteome</keyword>
<accession>A0A1J8Q7T4</accession>
<proteinExistence type="predicted"/>
<reference evidence="1 2" key="1">
    <citation type="submission" date="2016-03" db="EMBL/GenBank/DDBJ databases">
        <title>Comparative genomics of the ectomycorrhizal sister species Rhizopogon vinicolor and Rhizopogon vesiculosus (Basidiomycota: Boletales) reveals a divergence of the mating type B locus.</title>
        <authorList>
            <person name="Mujic A.B."/>
            <person name="Kuo A."/>
            <person name="Tritt A."/>
            <person name="Lipzen A."/>
            <person name="Chen C."/>
            <person name="Johnson J."/>
            <person name="Sharma A."/>
            <person name="Barry K."/>
            <person name="Grigoriev I.V."/>
            <person name="Spatafora J.W."/>
        </authorList>
    </citation>
    <scope>NUCLEOTIDE SEQUENCE [LARGE SCALE GENOMIC DNA]</scope>
    <source>
        <strain evidence="1 2">AM-OR11-056</strain>
    </source>
</reference>
<evidence type="ECO:0000313" key="2">
    <source>
        <dbReference type="Proteomes" id="UP000183567"/>
    </source>
</evidence>
<comment type="caution">
    <text evidence="1">The sequence shown here is derived from an EMBL/GenBank/DDBJ whole genome shotgun (WGS) entry which is preliminary data.</text>
</comment>
<name>A0A1J8Q7T4_9AGAM</name>
<sequence length="115" mass="12783">MFMGGVEIQLIRCCSDLGSISPLRRPVLILVPQYPAAMLPRPPSIIPMCPLQSLSQGPCVVEIPETLFVARRLGHVSDLAKRMVDPTWWTRSILFICCVSITKDIVDAQNTSGYR</sequence>
<organism evidence="1 2">
    <name type="scientific">Rhizopogon vesiculosus</name>
    <dbReference type="NCBI Taxonomy" id="180088"/>
    <lineage>
        <taxon>Eukaryota</taxon>
        <taxon>Fungi</taxon>
        <taxon>Dikarya</taxon>
        <taxon>Basidiomycota</taxon>
        <taxon>Agaricomycotina</taxon>
        <taxon>Agaricomycetes</taxon>
        <taxon>Agaricomycetidae</taxon>
        <taxon>Boletales</taxon>
        <taxon>Suillineae</taxon>
        <taxon>Rhizopogonaceae</taxon>
        <taxon>Rhizopogon</taxon>
    </lineage>
</organism>